<accession>A0A916RAR9</accession>
<dbReference type="Pfam" id="PF07309">
    <property type="entry name" value="FlaF"/>
    <property type="match status" value="1"/>
</dbReference>
<name>A0A916RAR9_9HYPH</name>
<reference evidence="1 2" key="1">
    <citation type="journal article" date="2014" name="Int. J. Syst. Evol. Microbiol.">
        <title>Complete genome sequence of Corynebacterium casei LMG S-19264T (=DSM 44701T), isolated from a smear-ripened cheese.</title>
        <authorList>
            <consortium name="US DOE Joint Genome Institute (JGI-PGF)"/>
            <person name="Walter F."/>
            <person name="Albersmeier A."/>
            <person name="Kalinowski J."/>
            <person name="Ruckert C."/>
        </authorList>
    </citation>
    <scope>NUCLEOTIDE SEQUENCE [LARGE SCALE GENOMIC DNA]</scope>
    <source>
        <strain evidence="1 2">CGMCC 1.15896</strain>
    </source>
</reference>
<dbReference type="NCBIfam" id="NF009435">
    <property type="entry name" value="PRK12794.1"/>
    <property type="match status" value="1"/>
</dbReference>
<comment type="caution">
    <text evidence="1">The sequence shown here is derived from an EMBL/GenBank/DDBJ whole genome shotgun (WGS) entry which is preliminary data.</text>
</comment>
<sequence>MQHQGALAYQQTARQTAGPRDLEANLLTRMAMNLQKVRDNWGESTPGELTDILNRNRRVWSFFIAAVTDEKSPLPVPVRENVANLGIFIMSQTFEIMANPKPEMLDSLININRQIAAGLRGSNSAAA</sequence>
<dbReference type="Proteomes" id="UP000596977">
    <property type="component" value="Unassembled WGS sequence"/>
</dbReference>
<dbReference type="RefSeq" id="WP_127073847.1">
    <property type="nucleotide sequence ID" value="NZ_BMKB01000002.1"/>
</dbReference>
<proteinExistence type="predicted"/>
<evidence type="ECO:0008006" key="3">
    <source>
        <dbReference type="Google" id="ProtNLM"/>
    </source>
</evidence>
<dbReference type="GO" id="GO:0044781">
    <property type="term" value="P:bacterial-type flagellum organization"/>
    <property type="evidence" value="ECO:0007669"/>
    <property type="project" value="InterPro"/>
</dbReference>
<evidence type="ECO:0000313" key="1">
    <source>
        <dbReference type="EMBL" id="GGA47590.1"/>
    </source>
</evidence>
<dbReference type="InterPro" id="IPR010845">
    <property type="entry name" value="FlaF"/>
</dbReference>
<protein>
    <recommendedName>
        <fullName evidence="3">Flagellar protein FlaF</fullName>
    </recommendedName>
</protein>
<keyword evidence="2" id="KW-1185">Reference proteome</keyword>
<dbReference type="AlphaFoldDB" id="A0A916RAR9"/>
<evidence type="ECO:0000313" key="2">
    <source>
        <dbReference type="Proteomes" id="UP000596977"/>
    </source>
</evidence>
<dbReference type="EMBL" id="BMKB01000002">
    <property type="protein sequence ID" value="GGA47590.1"/>
    <property type="molecule type" value="Genomic_DNA"/>
</dbReference>
<dbReference type="OrthoDB" id="8563081at2"/>
<organism evidence="1 2">
    <name type="scientific">Pelagibacterium lentulum</name>
    <dbReference type="NCBI Taxonomy" id="2029865"/>
    <lineage>
        <taxon>Bacteria</taxon>
        <taxon>Pseudomonadati</taxon>
        <taxon>Pseudomonadota</taxon>
        <taxon>Alphaproteobacteria</taxon>
        <taxon>Hyphomicrobiales</taxon>
        <taxon>Devosiaceae</taxon>
        <taxon>Pelagibacterium</taxon>
    </lineage>
</organism>
<gene>
    <name evidence="1" type="ORF">GCM10011499_16770</name>
</gene>